<reference evidence="1 2" key="1">
    <citation type="submission" date="2014-05" db="EMBL/GenBank/DDBJ databases">
        <title>Complete genome sequence of the Streptomyces mutabilis TRM45540.</title>
        <authorList>
            <person name="Luo X."/>
            <person name="Zhang L."/>
        </authorList>
    </citation>
    <scope>NUCLEOTIDE SEQUENCE [LARGE SCALE GENOMIC DNA]</scope>
    <source>
        <strain evidence="1 2">TRM45540</strain>
    </source>
</reference>
<accession>A0A086MRD4</accession>
<protein>
    <recommendedName>
        <fullName evidence="3">Cell division protein FtsK</fullName>
    </recommendedName>
</protein>
<gene>
    <name evidence="1" type="ORF">FM21_34870</name>
</gene>
<comment type="caution">
    <text evidence="1">The sequence shown here is derived from an EMBL/GenBank/DDBJ whole genome shotgun (WGS) entry which is preliminary data.</text>
</comment>
<proteinExistence type="predicted"/>
<dbReference type="EMBL" id="JNFQ01000007">
    <property type="protein sequence ID" value="KFG71452.1"/>
    <property type="molecule type" value="Genomic_DNA"/>
</dbReference>
<dbReference type="Gene3D" id="3.40.50.300">
    <property type="entry name" value="P-loop containing nucleotide triphosphate hydrolases"/>
    <property type="match status" value="1"/>
</dbReference>
<dbReference type="Proteomes" id="UP000029095">
    <property type="component" value="Unassembled WGS sequence"/>
</dbReference>
<evidence type="ECO:0000313" key="1">
    <source>
        <dbReference type="EMBL" id="KFG71452.1"/>
    </source>
</evidence>
<dbReference type="RefSeq" id="WP_043385928.1">
    <property type="nucleotide sequence ID" value="NZ_KN039950.1"/>
</dbReference>
<dbReference type="STRING" id="1915400.FM21_34870"/>
<evidence type="ECO:0008006" key="3">
    <source>
        <dbReference type="Google" id="ProtNLM"/>
    </source>
</evidence>
<organism evidence="1 2">
    <name type="scientific">Streptomyces mutabilis</name>
    <dbReference type="NCBI Taxonomy" id="67332"/>
    <lineage>
        <taxon>Bacteria</taxon>
        <taxon>Bacillati</taxon>
        <taxon>Actinomycetota</taxon>
        <taxon>Actinomycetes</taxon>
        <taxon>Kitasatosporales</taxon>
        <taxon>Streptomycetaceae</taxon>
        <taxon>Streptomyces</taxon>
    </lineage>
</organism>
<dbReference type="HOGENOM" id="CLU_1015340_0_0_11"/>
<dbReference type="InterPro" id="IPR027417">
    <property type="entry name" value="P-loop_NTPase"/>
</dbReference>
<sequence>MTDQTSIPIQALRKSVRLADPHALPALNSARTPLLGLADGDQPVHLHTGAAHALVATGAGGGTTTLLRSLTAQALALGASVALVDPGGTGHHWARDLPGVRYLSRIAEIHDHLLLNVAALQDGTGDWDGSWRGRRVMVIEHLGTVAYGLREYWSQTRPETQLEEAPGVEALGVLLAAGPAFGIQVFAGNPRVGLPGLGAVPVKDIFPTRILAYGGAALWQRVAPEVWSIPPYSLIPGRMHVVADQRATAFQALYLSDAEARALARGVIETGEAA</sequence>
<keyword evidence="2" id="KW-1185">Reference proteome</keyword>
<name>A0A086MRD4_9ACTN</name>
<dbReference type="AlphaFoldDB" id="A0A086MRD4"/>
<evidence type="ECO:0000313" key="2">
    <source>
        <dbReference type="Proteomes" id="UP000029095"/>
    </source>
</evidence>
<dbReference type="SUPFAM" id="SSF52540">
    <property type="entry name" value="P-loop containing nucleoside triphosphate hydrolases"/>
    <property type="match status" value="1"/>
</dbReference>